<reference evidence="3" key="1">
    <citation type="submission" date="2015-09" db="EMBL/GenBank/DDBJ databases">
        <authorList>
            <person name="Rodrigo-Torres L."/>
            <person name="Arahal D.R."/>
        </authorList>
    </citation>
    <scope>NUCLEOTIDE SEQUENCE [LARGE SCALE GENOMIC DNA]</scope>
    <source>
        <strain evidence="3">CECT 4293</strain>
    </source>
</reference>
<evidence type="ECO:0000256" key="1">
    <source>
        <dbReference type="SAM" id="MobiDB-lite"/>
    </source>
</evidence>
<feature type="region of interest" description="Disordered" evidence="1">
    <location>
        <begin position="29"/>
        <end position="49"/>
    </location>
</feature>
<gene>
    <name evidence="2" type="ORF">RUM4293_02107</name>
</gene>
<sequence>MKDRGCGFAVLGVFWINPTQLALAGMRHLGDSSTDHSQLFSKTGLKDAF</sequence>
<organism evidence="2 3">
    <name type="scientific">Ruegeria atlantica</name>
    <dbReference type="NCBI Taxonomy" id="81569"/>
    <lineage>
        <taxon>Bacteria</taxon>
        <taxon>Pseudomonadati</taxon>
        <taxon>Pseudomonadota</taxon>
        <taxon>Alphaproteobacteria</taxon>
        <taxon>Rhodobacterales</taxon>
        <taxon>Roseobacteraceae</taxon>
        <taxon>Ruegeria</taxon>
    </lineage>
</organism>
<proteinExistence type="predicted"/>
<evidence type="ECO:0000313" key="3">
    <source>
        <dbReference type="Proteomes" id="UP000050786"/>
    </source>
</evidence>
<name>A0A0P1E6I1_9RHOB</name>
<evidence type="ECO:0000313" key="2">
    <source>
        <dbReference type="EMBL" id="CUH43214.1"/>
    </source>
</evidence>
<accession>A0A0P1E6I1</accession>
<dbReference type="Proteomes" id="UP000050786">
    <property type="component" value="Unassembled WGS sequence"/>
</dbReference>
<protein>
    <submittedName>
        <fullName evidence="2">Uncharacterized protein</fullName>
    </submittedName>
</protein>
<dbReference type="AlphaFoldDB" id="A0A0P1E6I1"/>
<keyword evidence="3" id="KW-1185">Reference proteome</keyword>
<dbReference type="EMBL" id="CYPS01000036">
    <property type="protein sequence ID" value="CUH43214.1"/>
    <property type="molecule type" value="Genomic_DNA"/>
</dbReference>